<reference evidence="6 7" key="1">
    <citation type="submission" date="2019-06" db="EMBL/GenBank/DDBJ databases">
        <title>Sequencing the genomes of 1000 actinobacteria strains.</title>
        <authorList>
            <person name="Klenk H.-P."/>
        </authorList>
    </citation>
    <scope>NUCLEOTIDE SEQUENCE [LARGE SCALE GENOMIC DNA]</scope>
    <source>
        <strain evidence="6 7">DSM 24083</strain>
    </source>
</reference>
<keyword evidence="7" id="KW-1185">Reference proteome</keyword>
<dbReference type="RefSeq" id="WP_141865037.1">
    <property type="nucleotide sequence ID" value="NZ_BAABAN010000001.1"/>
</dbReference>
<sequence length="248" mass="25791">MILGILLLSFVATALQRLTGLGFAMLTAPFAVVALGTHQGIMLITALAVIASLFMLPSMWRDIDWSRVAWIGIPAALSVVPAAWLGTHIDGAMIYLLVGILVIIGLSVALLMRGSGEPITNRGAQMLTGVGAGAGSVLAGIGGPAVTIFGVLSRWPVASFAATLQPIWVMTASATLTGRSWFMGSTLPELTWWMWLVAAVGIAVGMWAGQRALGKVNDRVVFGIVVVLAMVGAVLSVITGINQLLSAD</sequence>
<keyword evidence="5" id="KW-1003">Cell membrane</keyword>
<dbReference type="AlphaFoldDB" id="A0A543APE4"/>
<proteinExistence type="inferred from homology"/>
<protein>
    <recommendedName>
        <fullName evidence="5">Probable membrane transporter protein</fullName>
    </recommendedName>
</protein>
<feature type="transmembrane region" description="Helical" evidence="5">
    <location>
        <begin position="220"/>
        <end position="241"/>
    </location>
</feature>
<keyword evidence="3 5" id="KW-1133">Transmembrane helix</keyword>
<evidence type="ECO:0000313" key="7">
    <source>
        <dbReference type="Proteomes" id="UP000319746"/>
    </source>
</evidence>
<keyword evidence="4 5" id="KW-0472">Membrane</keyword>
<dbReference type="InterPro" id="IPR002781">
    <property type="entry name" value="TM_pro_TauE-like"/>
</dbReference>
<dbReference type="OrthoDB" id="3872971at2"/>
<feature type="transmembrane region" description="Helical" evidence="5">
    <location>
        <begin position="92"/>
        <end position="112"/>
    </location>
</feature>
<feature type="transmembrane region" description="Helical" evidence="5">
    <location>
        <begin position="190"/>
        <end position="208"/>
    </location>
</feature>
<organism evidence="6 7">
    <name type="scientific">Enteractinococcus coprophilus</name>
    <dbReference type="NCBI Taxonomy" id="1027633"/>
    <lineage>
        <taxon>Bacteria</taxon>
        <taxon>Bacillati</taxon>
        <taxon>Actinomycetota</taxon>
        <taxon>Actinomycetes</taxon>
        <taxon>Micrococcales</taxon>
        <taxon>Micrococcaceae</taxon>
    </lineage>
</organism>
<dbReference type="GO" id="GO:0005886">
    <property type="term" value="C:plasma membrane"/>
    <property type="evidence" value="ECO:0007669"/>
    <property type="project" value="UniProtKB-SubCell"/>
</dbReference>
<evidence type="ECO:0000256" key="1">
    <source>
        <dbReference type="ARBA" id="ARBA00004141"/>
    </source>
</evidence>
<gene>
    <name evidence="6" type="ORF">FB556_0889</name>
</gene>
<evidence type="ECO:0000313" key="6">
    <source>
        <dbReference type="EMBL" id="TQL74425.1"/>
    </source>
</evidence>
<feature type="transmembrane region" description="Helical" evidence="5">
    <location>
        <begin position="124"/>
        <end position="152"/>
    </location>
</feature>
<feature type="transmembrane region" description="Helical" evidence="5">
    <location>
        <begin position="30"/>
        <end position="56"/>
    </location>
</feature>
<comment type="caution">
    <text evidence="6">The sequence shown here is derived from an EMBL/GenBank/DDBJ whole genome shotgun (WGS) entry which is preliminary data.</text>
</comment>
<evidence type="ECO:0000256" key="2">
    <source>
        <dbReference type="ARBA" id="ARBA00022692"/>
    </source>
</evidence>
<name>A0A543APE4_9MICC</name>
<comment type="similarity">
    <text evidence="5">Belongs to the 4-toluene sulfonate uptake permease (TSUP) (TC 2.A.102) family.</text>
</comment>
<keyword evidence="2 5" id="KW-0812">Transmembrane</keyword>
<dbReference type="Proteomes" id="UP000319746">
    <property type="component" value="Unassembled WGS sequence"/>
</dbReference>
<evidence type="ECO:0000256" key="5">
    <source>
        <dbReference type="RuleBase" id="RU363041"/>
    </source>
</evidence>
<evidence type="ECO:0000256" key="3">
    <source>
        <dbReference type="ARBA" id="ARBA00022989"/>
    </source>
</evidence>
<dbReference type="EMBL" id="VFOU01000001">
    <property type="protein sequence ID" value="TQL74425.1"/>
    <property type="molecule type" value="Genomic_DNA"/>
</dbReference>
<comment type="subcellular location">
    <subcellularLocation>
        <location evidence="5">Cell membrane</location>
        <topology evidence="5">Multi-pass membrane protein</topology>
    </subcellularLocation>
    <subcellularLocation>
        <location evidence="1">Membrane</location>
        <topology evidence="1">Multi-pass membrane protein</topology>
    </subcellularLocation>
</comment>
<dbReference type="Pfam" id="PF01925">
    <property type="entry name" value="TauE"/>
    <property type="match status" value="1"/>
</dbReference>
<feature type="transmembrane region" description="Helical" evidence="5">
    <location>
        <begin position="68"/>
        <end position="86"/>
    </location>
</feature>
<accession>A0A543APE4</accession>
<evidence type="ECO:0000256" key="4">
    <source>
        <dbReference type="ARBA" id="ARBA00023136"/>
    </source>
</evidence>